<proteinExistence type="predicted"/>
<comment type="caution">
    <text evidence="2">The sequence shown here is derived from an EMBL/GenBank/DDBJ whole genome shotgun (WGS) entry which is preliminary data.</text>
</comment>
<protein>
    <recommendedName>
        <fullName evidence="1">RNase H type-1 domain-containing protein</fullName>
    </recommendedName>
</protein>
<dbReference type="EMBL" id="JAAGAX010000011">
    <property type="protein sequence ID" value="KAF2299576.1"/>
    <property type="molecule type" value="Genomic_DNA"/>
</dbReference>
<name>A0A6A6LHU2_HEVBR</name>
<gene>
    <name evidence="2" type="ORF">GH714_038245</name>
</gene>
<dbReference type="Proteomes" id="UP000467840">
    <property type="component" value="Chromosome 1"/>
</dbReference>
<dbReference type="InterPro" id="IPR002156">
    <property type="entry name" value="RNaseH_domain"/>
</dbReference>
<evidence type="ECO:0000259" key="1">
    <source>
        <dbReference type="Pfam" id="PF13456"/>
    </source>
</evidence>
<organism evidence="2 3">
    <name type="scientific">Hevea brasiliensis</name>
    <name type="common">Para rubber tree</name>
    <name type="synonym">Siphonia brasiliensis</name>
    <dbReference type="NCBI Taxonomy" id="3981"/>
    <lineage>
        <taxon>Eukaryota</taxon>
        <taxon>Viridiplantae</taxon>
        <taxon>Streptophyta</taxon>
        <taxon>Embryophyta</taxon>
        <taxon>Tracheophyta</taxon>
        <taxon>Spermatophyta</taxon>
        <taxon>Magnoliopsida</taxon>
        <taxon>eudicotyledons</taxon>
        <taxon>Gunneridae</taxon>
        <taxon>Pentapetalae</taxon>
        <taxon>rosids</taxon>
        <taxon>fabids</taxon>
        <taxon>Malpighiales</taxon>
        <taxon>Euphorbiaceae</taxon>
        <taxon>Crotonoideae</taxon>
        <taxon>Micrandreae</taxon>
        <taxon>Hevea</taxon>
    </lineage>
</organism>
<dbReference type="GO" id="GO:0004523">
    <property type="term" value="F:RNA-DNA hybrid ribonuclease activity"/>
    <property type="evidence" value="ECO:0007669"/>
    <property type="project" value="InterPro"/>
</dbReference>
<feature type="domain" description="RNase H type-1" evidence="1">
    <location>
        <begin position="7"/>
        <end position="69"/>
    </location>
</feature>
<keyword evidence="3" id="KW-1185">Reference proteome</keyword>
<accession>A0A6A6LHU2</accession>
<reference evidence="2 3" key="1">
    <citation type="journal article" date="2020" name="Mol. Plant">
        <title>The Chromosome-Based Rubber Tree Genome Provides New Insights into Spurge Genome Evolution and Rubber Biosynthesis.</title>
        <authorList>
            <person name="Liu J."/>
            <person name="Shi C."/>
            <person name="Shi C.C."/>
            <person name="Li W."/>
            <person name="Zhang Q.J."/>
            <person name="Zhang Y."/>
            <person name="Li K."/>
            <person name="Lu H.F."/>
            <person name="Shi C."/>
            <person name="Zhu S.T."/>
            <person name="Xiao Z.Y."/>
            <person name="Nan H."/>
            <person name="Yue Y."/>
            <person name="Zhu X.G."/>
            <person name="Wu Y."/>
            <person name="Hong X.N."/>
            <person name="Fan G.Y."/>
            <person name="Tong Y."/>
            <person name="Zhang D."/>
            <person name="Mao C.L."/>
            <person name="Liu Y.L."/>
            <person name="Hao S.J."/>
            <person name="Liu W.Q."/>
            <person name="Lv M.Q."/>
            <person name="Zhang H.B."/>
            <person name="Liu Y."/>
            <person name="Hu-Tang G.R."/>
            <person name="Wang J.P."/>
            <person name="Wang J.H."/>
            <person name="Sun Y.H."/>
            <person name="Ni S.B."/>
            <person name="Chen W.B."/>
            <person name="Zhang X.C."/>
            <person name="Jiao Y.N."/>
            <person name="Eichler E.E."/>
            <person name="Li G.H."/>
            <person name="Liu X."/>
            <person name="Gao L.Z."/>
        </authorList>
    </citation>
    <scope>NUCLEOTIDE SEQUENCE [LARGE SCALE GENOMIC DNA]</scope>
    <source>
        <strain evidence="3">cv. GT1</strain>
        <tissue evidence="2">Leaf</tissue>
    </source>
</reference>
<sequence length="78" mass="8570">MVLFSRRLIVQEAEALGLRQVLQWIVDCQLLNVLVEIDSKEVRSVVCSHGCDWSEWGVIVSDCRALLNQGISVSGAGA</sequence>
<dbReference type="Pfam" id="PF13456">
    <property type="entry name" value="RVT_3"/>
    <property type="match status" value="1"/>
</dbReference>
<evidence type="ECO:0000313" key="3">
    <source>
        <dbReference type="Proteomes" id="UP000467840"/>
    </source>
</evidence>
<dbReference type="AlphaFoldDB" id="A0A6A6LHU2"/>
<dbReference type="GO" id="GO:0003676">
    <property type="term" value="F:nucleic acid binding"/>
    <property type="evidence" value="ECO:0007669"/>
    <property type="project" value="InterPro"/>
</dbReference>
<evidence type="ECO:0000313" key="2">
    <source>
        <dbReference type="EMBL" id="KAF2299576.1"/>
    </source>
</evidence>